<name>A0A6N7ZFC0_9MICO</name>
<feature type="transmembrane region" description="Helical" evidence="6">
    <location>
        <begin position="361"/>
        <end position="382"/>
    </location>
</feature>
<dbReference type="AlphaFoldDB" id="A0A6N7ZFC0"/>
<keyword evidence="4 6" id="KW-0472">Membrane</keyword>
<dbReference type="PANTHER" id="PTHR23514">
    <property type="entry name" value="BYPASS OF STOP CODON PROTEIN 6"/>
    <property type="match status" value="1"/>
</dbReference>
<evidence type="ECO:0000313" key="8">
    <source>
        <dbReference type="EMBL" id="MTG88121.1"/>
    </source>
</evidence>
<accession>A0A6N7ZFC0</accession>
<evidence type="ECO:0000256" key="6">
    <source>
        <dbReference type="SAM" id="Phobius"/>
    </source>
</evidence>
<dbReference type="PANTHER" id="PTHR23514:SF13">
    <property type="entry name" value="INNER MEMBRANE PROTEIN YBJJ"/>
    <property type="match status" value="1"/>
</dbReference>
<feature type="transmembrane region" description="Helical" evidence="6">
    <location>
        <begin position="40"/>
        <end position="58"/>
    </location>
</feature>
<feature type="transmembrane region" description="Helical" evidence="6">
    <location>
        <begin position="421"/>
        <end position="439"/>
    </location>
</feature>
<evidence type="ECO:0000256" key="4">
    <source>
        <dbReference type="ARBA" id="ARBA00023136"/>
    </source>
</evidence>
<keyword evidence="2 6" id="KW-0812">Transmembrane</keyword>
<dbReference type="InterPro" id="IPR011701">
    <property type="entry name" value="MFS"/>
</dbReference>
<evidence type="ECO:0000256" key="3">
    <source>
        <dbReference type="ARBA" id="ARBA00022989"/>
    </source>
</evidence>
<feature type="transmembrane region" description="Helical" evidence="6">
    <location>
        <begin position="336"/>
        <end position="355"/>
    </location>
</feature>
<feature type="transmembrane region" description="Helical" evidence="6">
    <location>
        <begin position="394"/>
        <end position="415"/>
    </location>
</feature>
<dbReference type="Proteomes" id="UP000440668">
    <property type="component" value="Unassembled WGS sequence"/>
</dbReference>
<dbReference type="Gene3D" id="1.20.1250.20">
    <property type="entry name" value="MFS general substrate transporter like domains"/>
    <property type="match status" value="2"/>
</dbReference>
<dbReference type="InterPro" id="IPR051788">
    <property type="entry name" value="MFS_Transporter"/>
</dbReference>
<feature type="region of interest" description="Disordered" evidence="5">
    <location>
        <begin position="448"/>
        <end position="518"/>
    </location>
</feature>
<comment type="subcellular location">
    <subcellularLocation>
        <location evidence="1">Cell membrane</location>
        <topology evidence="1">Multi-pass membrane protein</topology>
    </subcellularLocation>
</comment>
<evidence type="ECO:0000256" key="2">
    <source>
        <dbReference type="ARBA" id="ARBA00022692"/>
    </source>
</evidence>
<feature type="transmembrane region" description="Helical" evidence="6">
    <location>
        <begin position="128"/>
        <end position="147"/>
    </location>
</feature>
<feature type="compositionally biased region" description="Basic residues" evidence="5">
    <location>
        <begin position="496"/>
        <end position="511"/>
    </location>
</feature>
<comment type="caution">
    <text evidence="8">The sequence shown here is derived from an EMBL/GenBank/DDBJ whole genome shotgun (WGS) entry which is preliminary data.</text>
</comment>
<evidence type="ECO:0000256" key="1">
    <source>
        <dbReference type="ARBA" id="ARBA00004651"/>
    </source>
</evidence>
<dbReference type="InterPro" id="IPR020846">
    <property type="entry name" value="MFS_dom"/>
</dbReference>
<dbReference type="InterPro" id="IPR036259">
    <property type="entry name" value="MFS_trans_sf"/>
</dbReference>
<dbReference type="PROSITE" id="PS50850">
    <property type="entry name" value="MFS"/>
    <property type="match status" value="1"/>
</dbReference>
<feature type="domain" description="Major facilitator superfamily (MFS) profile" evidence="7">
    <location>
        <begin position="35"/>
        <end position="447"/>
    </location>
</feature>
<evidence type="ECO:0000256" key="5">
    <source>
        <dbReference type="SAM" id="MobiDB-lite"/>
    </source>
</evidence>
<proteinExistence type="predicted"/>
<gene>
    <name evidence="8" type="ORF">GJV82_04020</name>
</gene>
<dbReference type="CDD" id="cd17393">
    <property type="entry name" value="MFS_MosC_like"/>
    <property type="match status" value="1"/>
</dbReference>
<dbReference type="Pfam" id="PF07690">
    <property type="entry name" value="MFS_1"/>
    <property type="match status" value="1"/>
</dbReference>
<feature type="transmembrane region" description="Helical" evidence="6">
    <location>
        <begin position="103"/>
        <end position="122"/>
    </location>
</feature>
<feature type="transmembrane region" description="Helical" evidence="6">
    <location>
        <begin position="78"/>
        <end position="96"/>
    </location>
</feature>
<evidence type="ECO:0000313" key="9">
    <source>
        <dbReference type="Proteomes" id="UP000440668"/>
    </source>
</evidence>
<dbReference type="GO" id="GO:0005886">
    <property type="term" value="C:plasma membrane"/>
    <property type="evidence" value="ECO:0007669"/>
    <property type="project" value="UniProtKB-SubCell"/>
</dbReference>
<organism evidence="8 9">
    <name type="scientific">Cellulosimicrobium composti</name>
    <dbReference type="NCBI Taxonomy" id="2672572"/>
    <lineage>
        <taxon>Bacteria</taxon>
        <taxon>Bacillati</taxon>
        <taxon>Actinomycetota</taxon>
        <taxon>Actinomycetes</taxon>
        <taxon>Micrococcales</taxon>
        <taxon>Promicromonosporaceae</taxon>
        <taxon>Cellulosimicrobium</taxon>
    </lineage>
</organism>
<feature type="transmembrane region" description="Helical" evidence="6">
    <location>
        <begin position="305"/>
        <end position="324"/>
    </location>
</feature>
<dbReference type="GO" id="GO:0022857">
    <property type="term" value="F:transmembrane transporter activity"/>
    <property type="evidence" value="ECO:0007669"/>
    <property type="project" value="InterPro"/>
</dbReference>
<dbReference type="EMBL" id="WMKA01000006">
    <property type="protein sequence ID" value="MTG88121.1"/>
    <property type="molecule type" value="Genomic_DNA"/>
</dbReference>
<evidence type="ECO:0000259" key="7">
    <source>
        <dbReference type="PROSITE" id="PS50850"/>
    </source>
</evidence>
<feature type="transmembrane region" description="Helical" evidence="6">
    <location>
        <begin position="168"/>
        <end position="191"/>
    </location>
</feature>
<sequence length="518" mass="52716">MPRIDSKRSLLRRIESIRGGAAQSSPDPSHDARALARARWVLLGVFALNGVMMSSWLARIPSVRDALDLTAADLGVVLLAGAVGALATVTAAGPFVARFGGRVAFTVSALLFGVAFLLLGLGPATGSVALLAAGIFVNGMAFALGNVPMNVESAGIERRVGRTILPQFHAAFSVGAVVGSLVGAACAHAHVPVLVQFVATGAVATVWRLAAIPATVHDTLPVRTPAPTAPAPVESLGDAVVDVETAGLRSRLARRGARLGAALSAWREPRTLLIGLVILSAALSEGSANDWLSLAVVDGFAQTEAVGAVVFGTFVAAMTVMRLAGTRLIDRFGRVTVLRASGVASIAGLLLFGFAPTLGLAGVGVVLWGFGAALAVPVGIAAASDEPLRAAGRVSVVSAFASMASLAAPPLLGLAAEAVGARHALVLIVGAMLLSVVLARQVAPLRAAAPASGASRPAPTAGDVTPDGVEDGPVTDAPRPRRPRRPRTARAGSSATRHRAAARRPRTRPSHRREETSA</sequence>
<keyword evidence="3 6" id="KW-1133">Transmembrane helix</keyword>
<feature type="compositionally biased region" description="Low complexity" evidence="5">
    <location>
        <begin position="448"/>
        <end position="462"/>
    </location>
</feature>
<protein>
    <submittedName>
        <fullName evidence="8">MFS transporter</fullName>
    </submittedName>
</protein>
<reference evidence="8 9" key="1">
    <citation type="submission" date="2019-11" db="EMBL/GenBank/DDBJ databases">
        <title>Cellulosimicrobium composti sp. nov. isolated from a compost.</title>
        <authorList>
            <person name="Yang Y."/>
        </authorList>
    </citation>
    <scope>NUCLEOTIDE SEQUENCE [LARGE SCALE GENOMIC DNA]</scope>
    <source>
        <strain evidence="8 9">BIT-GX5</strain>
    </source>
</reference>
<dbReference type="SUPFAM" id="SSF103473">
    <property type="entry name" value="MFS general substrate transporter"/>
    <property type="match status" value="1"/>
</dbReference>